<evidence type="ECO:0000313" key="12">
    <source>
        <dbReference type="Proteomes" id="UP001472677"/>
    </source>
</evidence>
<keyword evidence="7" id="KW-0539">Nucleus</keyword>
<keyword evidence="4" id="KW-0677">Repeat</keyword>
<comment type="similarity">
    <text evidence="2">Belongs to the ZC3H14 family.</text>
</comment>
<dbReference type="PANTHER" id="PTHR14738">
    <property type="entry name" value="ZINC FINGER CCCH DOMAIN-CONTAINING PROTEIN 14"/>
    <property type="match status" value="1"/>
</dbReference>
<keyword evidence="12" id="KW-1185">Reference proteome</keyword>
<dbReference type="InterPro" id="IPR000504">
    <property type="entry name" value="RRM_dom"/>
</dbReference>
<protein>
    <recommendedName>
        <fullName evidence="10">RRM domain-containing protein</fullName>
    </recommendedName>
</protein>
<evidence type="ECO:0000259" key="10">
    <source>
        <dbReference type="PROSITE" id="PS50102"/>
    </source>
</evidence>
<keyword evidence="6" id="KW-0862">Zinc</keyword>
<evidence type="ECO:0000256" key="3">
    <source>
        <dbReference type="ARBA" id="ARBA00022723"/>
    </source>
</evidence>
<evidence type="ECO:0000256" key="9">
    <source>
        <dbReference type="SAM" id="MobiDB-lite"/>
    </source>
</evidence>
<reference evidence="11 12" key="1">
    <citation type="journal article" date="2024" name="G3 (Bethesda)">
        <title>Genome assembly of Hibiscus sabdariffa L. provides insights into metabolisms of medicinal natural products.</title>
        <authorList>
            <person name="Kim T."/>
        </authorList>
    </citation>
    <scope>NUCLEOTIDE SEQUENCE [LARGE SCALE GENOMIC DNA]</scope>
    <source>
        <strain evidence="11">TK-2024</strain>
        <tissue evidence="11">Old leaves</tissue>
    </source>
</reference>
<evidence type="ECO:0000256" key="8">
    <source>
        <dbReference type="PROSITE-ProRule" id="PRU00176"/>
    </source>
</evidence>
<dbReference type="EMBL" id="JBBPBM010000223">
    <property type="protein sequence ID" value="KAK8500135.1"/>
    <property type="molecule type" value="Genomic_DNA"/>
</dbReference>
<proteinExistence type="inferred from homology"/>
<dbReference type="SUPFAM" id="SSF54928">
    <property type="entry name" value="RNA-binding domain, RBD"/>
    <property type="match status" value="1"/>
</dbReference>
<evidence type="ECO:0000256" key="1">
    <source>
        <dbReference type="ARBA" id="ARBA00004123"/>
    </source>
</evidence>
<keyword evidence="5" id="KW-0863">Zinc-finger</keyword>
<comment type="subcellular location">
    <subcellularLocation>
        <location evidence="1">Nucleus</location>
    </subcellularLocation>
</comment>
<evidence type="ECO:0000256" key="4">
    <source>
        <dbReference type="ARBA" id="ARBA00022737"/>
    </source>
</evidence>
<feature type="compositionally biased region" description="Polar residues" evidence="9">
    <location>
        <begin position="116"/>
        <end position="125"/>
    </location>
</feature>
<dbReference type="SMART" id="SM00360">
    <property type="entry name" value="RRM"/>
    <property type="match status" value="1"/>
</dbReference>
<evidence type="ECO:0000256" key="7">
    <source>
        <dbReference type="ARBA" id="ARBA00023242"/>
    </source>
</evidence>
<dbReference type="InterPro" id="IPR035979">
    <property type="entry name" value="RBD_domain_sf"/>
</dbReference>
<evidence type="ECO:0000313" key="11">
    <source>
        <dbReference type="EMBL" id="KAK8500135.1"/>
    </source>
</evidence>
<dbReference type="Gene3D" id="3.30.70.330">
    <property type="match status" value="1"/>
</dbReference>
<evidence type="ECO:0000256" key="5">
    <source>
        <dbReference type="ARBA" id="ARBA00022771"/>
    </source>
</evidence>
<keyword evidence="3" id="KW-0479">Metal-binding</keyword>
<organism evidence="11 12">
    <name type="scientific">Hibiscus sabdariffa</name>
    <name type="common">roselle</name>
    <dbReference type="NCBI Taxonomy" id="183260"/>
    <lineage>
        <taxon>Eukaryota</taxon>
        <taxon>Viridiplantae</taxon>
        <taxon>Streptophyta</taxon>
        <taxon>Embryophyta</taxon>
        <taxon>Tracheophyta</taxon>
        <taxon>Spermatophyta</taxon>
        <taxon>Magnoliopsida</taxon>
        <taxon>eudicotyledons</taxon>
        <taxon>Gunneridae</taxon>
        <taxon>Pentapetalae</taxon>
        <taxon>rosids</taxon>
        <taxon>malvids</taxon>
        <taxon>Malvales</taxon>
        <taxon>Malvaceae</taxon>
        <taxon>Malvoideae</taxon>
        <taxon>Hibiscus</taxon>
    </lineage>
</organism>
<dbReference type="PROSITE" id="PS50102">
    <property type="entry name" value="RRM"/>
    <property type="match status" value="1"/>
</dbReference>
<dbReference type="InterPro" id="IPR040366">
    <property type="entry name" value="Nab2/ZC3H14"/>
</dbReference>
<dbReference type="Pfam" id="PF00076">
    <property type="entry name" value="RRM_1"/>
    <property type="match status" value="1"/>
</dbReference>
<evidence type="ECO:0000256" key="6">
    <source>
        <dbReference type="ARBA" id="ARBA00022833"/>
    </source>
</evidence>
<accession>A0ABR2B0C9</accession>
<sequence length="628" mass="69416">MSKENPEQTKTIMASNSNLKSSVSEKLLHFLGDFSYTPDSIRVLTDYVVVLVSNGKCQSEAKAELEPFLGGATTDFVSWLWDILSEDSNDSNANKNSSDLENITGPKSSEADDVSANIQSQNSGSGAVPLSQHPVLSNTLAEETNEYASALPCKSNENFKAISAFENNPDGSLYVCSFKTKPSAEVLLPYEQNLQYAKVHRTIPPLKHSQETNFGGRRLFSRAAGAIFHQNGIKVKPHNVWDRLGKLAEDDTPVKHVNECVNMKRQMLEKNLLGLGQNTWIPTVLVGEVENLSQNCNVKTYRSNGGRKRQLNDFILISSTTSDTWDHDEENSRKFTVEPKNYTCMLKESDASCKPEKSKSCNKGCKSGLDASISSMPEKTSHDKLGVGMEDLDSTQTLISGGAIPAETGGIRPVQAQLVDMNLRLRKLETEISKLKSKPLIKDRCHVLSSSSGSVDPLKDGVESRTVFVTNVATQDALRSYFARCGPVNRVIKLTNTSTINQKRSAYITFTTKESVDKALALNGTNFFSRIIWVSKKSRKGSSEANLLSAWHAEECYLPTKTRSRHKCTSADEHGYDAHWKAITSQRQQKMLMQNYQLSGEIRKKQRETKEGSPANIVVGLLPSEASL</sequence>
<feature type="compositionally biased region" description="Low complexity" evidence="9">
    <location>
        <begin position="90"/>
        <end position="99"/>
    </location>
</feature>
<gene>
    <name evidence="11" type="ORF">V6N12_002248</name>
</gene>
<dbReference type="PANTHER" id="PTHR14738:SF29">
    <property type="entry name" value="ZINC FINGER CCCH DOMAIN-CONTAINING PROTEIN 14"/>
    <property type="match status" value="1"/>
</dbReference>
<dbReference type="Proteomes" id="UP001472677">
    <property type="component" value="Unassembled WGS sequence"/>
</dbReference>
<evidence type="ECO:0000256" key="2">
    <source>
        <dbReference type="ARBA" id="ARBA00008423"/>
    </source>
</evidence>
<comment type="caution">
    <text evidence="11">The sequence shown here is derived from an EMBL/GenBank/DDBJ whole genome shotgun (WGS) entry which is preliminary data.</text>
</comment>
<feature type="domain" description="RRM" evidence="10">
    <location>
        <begin position="465"/>
        <end position="539"/>
    </location>
</feature>
<feature type="region of interest" description="Disordered" evidence="9">
    <location>
        <begin position="89"/>
        <end position="132"/>
    </location>
</feature>
<name>A0ABR2B0C9_9ROSI</name>
<dbReference type="InterPro" id="IPR012677">
    <property type="entry name" value="Nucleotide-bd_a/b_plait_sf"/>
</dbReference>
<keyword evidence="8" id="KW-0694">RNA-binding</keyword>